<sequence length="147" mass="15756">MKTLFLGVTLGLAAALSFTLEEEDEGGSVHPEENPDAENGGAWQIQRLWGQEAHVPAGAAREGPLRLLLQRPAPWGPAPHGKACGICSLQGRAAVPTLAHLATSPACRNSDTNREALEEFKKLVQRKALSEEDIFTPLQTGSCVLEH</sequence>
<keyword evidence="1" id="KW-0732">Signal</keyword>
<keyword evidence="3" id="KW-1185">Reference proteome</keyword>
<dbReference type="SUPFAM" id="SSF50814">
    <property type="entry name" value="Lipocalins"/>
    <property type="match status" value="1"/>
</dbReference>
<name>A0A2I3RIE6_PANTR</name>
<evidence type="ECO:0000313" key="2">
    <source>
        <dbReference type="Ensembl" id="ENSPTRP00000064421.1"/>
    </source>
</evidence>
<reference evidence="2" key="3">
    <citation type="submission" date="2025-09" db="UniProtKB">
        <authorList>
            <consortium name="Ensembl"/>
        </authorList>
    </citation>
    <scope>IDENTIFICATION</scope>
</reference>
<feature type="chain" id="PRO_5014189502" evidence="1">
    <location>
        <begin position="16"/>
        <end position="147"/>
    </location>
</feature>
<dbReference type="Bgee" id="ENSPTRG00000021511">
    <property type="expression patterns" value="Expressed in testis and 7 other cell types or tissues"/>
</dbReference>
<proteinExistence type="predicted"/>
<dbReference type="InterPro" id="IPR012674">
    <property type="entry name" value="Calycin"/>
</dbReference>
<dbReference type="Gene3D" id="2.40.128.20">
    <property type="match status" value="1"/>
</dbReference>
<organism evidence="2 3">
    <name type="scientific">Pan troglodytes</name>
    <name type="common">Chimpanzee</name>
    <dbReference type="NCBI Taxonomy" id="9598"/>
    <lineage>
        <taxon>Eukaryota</taxon>
        <taxon>Metazoa</taxon>
        <taxon>Chordata</taxon>
        <taxon>Craniata</taxon>
        <taxon>Vertebrata</taxon>
        <taxon>Euteleostomi</taxon>
        <taxon>Mammalia</taxon>
        <taxon>Eutheria</taxon>
        <taxon>Euarchontoglires</taxon>
        <taxon>Primates</taxon>
        <taxon>Haplorrhini</taxon>
        <taxon>Catarrhini</taxon>
        <taxon>Hominidae</taxon>
        <taxon>Pan</taxon>
    </lineage>
</organism>
<accession>A0A2I3RIE6</accession>
<evidence type="ECO:0000256" key="1">
    <source>
        <dbReference type="SAM" id="SignalP"/>
    </source>
</evidence>
<evidence type="ECO:0000313" key="3">
    <source>
        <dbReference type="Proteomes" id="UP000002277"/>
    </source>
</evidence>
<gene>
    <name evidence="2" type="primary">OBP2B</name>
</gene>
<reference evidence="2 3" key="1">
    <citation type="journal article" date="2005" name="Nature">
        <title>Initial sequence of the chimpanzee genome and comparison with the human genome.</title>
        <authorList>
            <consortium name="Chimpanzee sequencing and analysis consortium"/>
        </authorList>
    </citation>
    <scope>NUCLEOTIDE SEQUENCE [LARGE SCALE GENOMIC DNA]</scope>
</reference>
<protein>
    <submittedName>
        <fullName evidence="2">Odorant binding protein 2B</fullName>
    </submittedName>
</protein>
<feature type="signal peptide" evidence="1">
    <location>
        <begin position="1"/>
        <end position="15"/>
    </location>
</feature>
<dbReference type="GeneTree" id="ENSGT01050000244868"/>
<dbReference type="Proteomes" id="UP000002277">
    <property type="component" value="Chromosome 9"/>
</dbReference>
<dbReference type="EMBL" id="AACZ04069157">
    <property type="status" value="NOT_ANNOTATED_CDS"/>
    <property type="molecule type" value="Genomic_DNA"/>
</dbReference>
<reference evidence="2" key="2">
    <citation type="submission" date="2025-08" db="UniProtKB">
        <authorList>
            <consortium name="Ensembl"/>
        </authorList>
    </citation>
    <scope>IDENTIFICATION</scope>
</reference>
<dbReference type="Ensembl" id="ENSPTRT00000093194.1">
    <property type="protein sequence ID" value="ENSPTRP00000064421.1"/>
    <property type="gene ID" value="ENSPTRG00000021511.7"/>
</dbReference>
<dbReference type="AlphaFoldDB" id="A0A2I3RIE6"/>